<dbReference type="Gene3D" id="3.40.30.10">
    <property type="entry name" value="Glutaredoxin"/>
    <property type="match status" value="1"/>
</dbReference>
<dbReference type="InterPro" id="IPR036249">
    <property type="entry name" value="Thioredoxin-like_sf"/>
</dbReference>
<dbReference type="PIRSF" id="PIRSF006386">
    <property type="entry name" value="HCCAis_GSTk"/>
    <property type="match status" value="1"/>
</dbReference>
<accession>A0A4R6AT98</accession>
<dbReference type="GO" id="GO:0004602">
    <property type="term" value="F:glutathione peroxidase activity"/>
    <property type="evidence" value="ECO:0007669"/>
    <property type="project" value="TreeGrafter"/>
</dbReference>
<dbReference type="AlphaFoldDB" id="A0A4R6AT98"/>
<dbReference type="GO" id="GO:1901170">
    <property type="term" value="P:naphthalene catabolic process"/>
    <property type="evidence" value="ECO:0007669"/>
    <property type="project" value="InterPro"/>
</dbReference>
<keyword evidence="5" id="KW-1185">Reference proteome</keyword>
<organism evidence="4 5">
    <name type="scientific">Meridianimarinicoccus aquatilis</name>
    <dbReference type="NCBI Taxonomy" id="2552766"/>
    <lineage>
        <taxon>Bacteria</taxon>
        <taxon>Pseudomonadati</taxon>
        <taxon>Pseudomonadota</taxon>
        <taxon>Alphaproteobacteria</taxon>
        <taxon>Rhodobacterales</taxon>
        <taxon>Paracoccaceae</taxon>
        <taxon>Meridianimarinicoccus</taxon>
    </lineage>
</organism>
<dbReference type="CDD" id="cd03022">
    <property type="entry name" value="DsbA_HCCA_Iso"/>
    <property type="match status" value="1"/>
</dbReference>
<comment type="caution">
    <text evidence="4">The sequence shown here is derived from an EMBL/GenBank/DDBJ whole genome shotgun (WGS) entry which is preliminary data.</text>
</comment>
<dbReference type="EC" id="5.99.1.4" evidence="1"/>
<dbReference type="PANTHER" id="PTHR42943">
    <property type="entry name" value="GLUTATHIONE S-TRANSFERASE KAPPA"/>
    <property type="match status" value="1"/>
</dbReference>
<dbReference type="GO" id="GO:0018845">
    <property type="term" value="F:2-hydroxychromene-2-carboxylate isomerase activity"/>
    <property type="evidence" value="ECO:0007669"/>
    <property type="project" value="UniProtKB-UniRule"/>
</dbReference>
<keyword evidence="1 4" id="KW-0413">Isomerase</keyword>
<dbReference type="InterPro" id="IPR014440">
    <property type="entry name" value="HCCAis_GSTk"/>
</dbReference>
<dbReference type="GO" id="GO:0006749">
    <property type="term" value="P:glutathione metabolic process"/>
    <property type="evidence" value="ECO:0007669"/>
    <property type="project" value="TreeGrafter"/>
</dbReference>
<dbReference type="SUPFAM" id="SSF52833">
    <property type="entry name" value="Thioredoxin-like"/>
    <property type="match status" value="1"/>
</dbReference>
<sequence length="201" mass="21582">MTHVIDYYFAPISGYAYLGHRPFMDLAAKAGAIVRFHPIEIAKVFAAADTTPPFAQNPVRRSYRMQDQARLAARQGLEITPLPAHWPTPPGLACRAILAAGVLGFDQDAASFACLKGVWAEERNIADAEQLSAALDAAGLPAAAILNHAETDDISTLADTCTQDAIDAGVFGSPTYIFGQERFWGGDRLEYLADALSISSQ</sequence>
<gene>
    <name evidence="4" type="ORF">E2L05_12345</name>
</gene>
<dbReference type="InterPro" id="IPR001853">
    <property type="entry name" value="DSBA-like_thioredoxin_dom"/>
</dbReference>
<feature type="domain" description="DSBA-like thioredoxin" evidence="3">
    <location>
        <begin position="4"/>
        <end position="196"/>
    </location>
</feature>
<comment type="catalytic activity">
    <reaction evidence="1">
        <text>2-hydroxychromene-2-carboxylate = (3E)-4-(2-hydroxyphenyl)-2-oxobut-3-enoate</text>
        <dbReference type="Rhea" id="RHEA:27401"/>
        <dbReference type="ChEBI" id="CHEBI:59350"/>
        <dbReference type="ChEBI" id="CHEBI:59353"/>
        <dbReference type="EC" id="5.99.1.4"/>
    </reaction>
</comment>
<reference evidence="4 5" key="1">
    <citation type="submission" date="2019-03" db="EMBL/GenBank/DDBJ databases">
        <title>Rhodobacteraceae bacterium SM1902, a new member of the family Rhodobacteraceae isolated from Yantai.</title>
        <authorList>
            <person name="Sun Y."/>
        </authorList>
    </citation>
    <scope>NUCLEOTIDE SEQUENCE [LARGE SCALE GENOMIC DNA]</scope>
    <source>
        <strain evidence="4 5">SM1902</strain>
    </source>
</reference>
<evidence type="ECO:0000256" key="1">
    <source>
        <dbReference type="PIRNR" id="PIRNR006386"/>
    </source>
</evidence>
<evidence type="ECO:0000259" key="3">
    <source>
        <dbReference type="Pfam" id="PF01323"/>
    </source>
</evidence>
<comment type="similarity">
    <text evidence="1">Belongs to the GST superfamily. NadH family.</text>
</comment>
<dbReference type="RefSeq" id="WP_133343217.1">
    <property type="nucleotide sequence ID" value="NZ_SMZO01000027.1"/>
</dbReference>
<dbReference type="OrthoDB" id="5244108at2"/>
<dbReference type="EMBL" id="SMZO01000027">
    <property type="protein sequence ID" value="TDL86885.1"/>
    <property type="molecule type" value="Genomic_DNA"/>
</dbReference>
<proteinExistence type="inferred from homology"/>
<dbReference type="InterPro" id="IPR044087">
    <property type="entry name" value="NahD-like"/>
</dbReference>
<evidence type="ECO:0000313" key="4">
    <source>
        <dbReference type="EMBL" id="TDL86885.1"/>
    </source>
</evidence>
<name>A0A4R6AT98_9RHOB</name>
<dbReference type="Proteomes" id="UP000294562">
    <property type="component" value="Unassembled WGS sequence"/>
</dbReference>
<dbReference type="PANTHER" id="PTHR42943:SF13">
    <property type="entry name" value="GLUTATHIONE S-TRANSFERASE KAPPA-RELATED"/>
    <property type="match status" value="1"/>
</dbReference>
<dbReference type="GO" id="GO:0004364">
    <property type="term" value="F:glutathione transferase activity"/>
    <property type="evidence" value="ECO:0007669"/>
    <property type="project" value="TreeGrafter"/>
</dbReference>
<feature type="active site" description="Nucleophile" evidence="2">
    <location>
        <position position="13"/>
    </location>
</feature>
<dbReference type="InterPro" id="IPR051924">
    <property type="entry name" value="GST_Kappa/NadH"/>
</dbReference>
<protein>
    <recommendedName>
        <fullName evidence="1">2-hydroxychromene-2-carboxylate isomerase</fullName>
        <ecNumber evidence="1">5.99.1.4</ecNumber>
    </recommendedName>
</protein>
<evidence type="ECO:0000256" key="2">
    <source>
        <dbReference type="PIRSR" id="PIRSR006386-1"/>
    </source>
</evidence>
<dbReference type="Pfam" id="PF01323">
    <property type="entry name" value="DSBA"/>
    <property type="match status" value="1"/>
</dbReference>
<evidence type="ECO:0000313" key="5">
    <source>
        <dbReference type="Proteomes" id="UP000294562"/>
    </source>
</evidence>